<protein>
    <submittedName>
        <fullName evidence="1">Uncharacterized protein</fullName>
    </submittedName>
</protein>
<reference evidence="1 2" key="1">
    <citation type="submission" date="2015-05" db="EMBL/GenBank/DDBJ databases">
        <title>Draft genome of Burkholderia cepacia LK29.</title>
        <authorList>
            <person name="Chan X.Y."/>
        </authorList>
    </citation>
    <scope>NUCLEOTIDE SEQUENCE [LARGE SCALE GENOMIC DNA]</scope>
    <source>
        <strain evidence="1 2">LK29</strain>
    </source>
</reference>
<evidence type="ECO:0000313" key="2">
    <source>
        <dbReference type="Proteomes" id="UP000036338"/>
    </source>
</evidence>
<dbReference type="Proteomes" id="UP000036338">
    <property type="component" value="Unassembled WGS sequence"/>
</dbReference>
<organism evidence="1 2">
    <name type="scientific">Burkholderia cepacia</name>
    <name type="common">Pseudomonas cepacia</name>
    <dbReference type="NCBI Taxonomy" id="292"/>
    <lineage>
        <taxon>Bacteria</taxon>
        <taxon>Pseudomonadati</taxon>
        <taxon>Pseudomonadota</taxon>
        <taxon>Betaproteobacteria</taxon>
        <taxon>Burkholderiales</taxon>
        <taxon>Burkholderiaceae</taxon>
        <taxon>Burkholderia</taxon>
        <taxon>Burkholderia cepacia complex</taxon>
    </lineage>
</organism>
<gene>
    <name evidence="1" type="ORF">VL15_26895</name>
</gene>
<dbReference type="RefSeq" id="WP_048249659.1">
    <property type="nucleotide sequence ID" value="NZ_LDWR01000046.1"/>
</dbReference>
<proteinExistence type="predicted"/>
<dbReference type="PATRIC" id="fig|292.27.peg.5771"/>
<name>A0A0J5WML0_BURCE</name>
<evidence type="ECO:0000313" key="1">
    <source>
        <dbReference type="EMBL" id="KML51198.1"/>
    </source>
</evidence>
<accession>A0A0J5WML0</accession>
<dbReference type="EMBL" id="LDWR01000046">
    <property type="protein sequence ID" value="KML51198.1"/>
    <property type="molecule type" value="Genomic_DNA"/>
</dbReference>
<dbReference type="AlphaFoldDB" id="A0A0J5WML0"/>
<sequence>MDDAVRAGAGRRFASGRGARCATRPDAIARAFVAAEAAIAWLPANLATIAIATGAAAHGTASRDGTRGQATIAPHAFAPGARLRSARRMAEPVVAKRMPLP</sequence>
<comment type="caution">
    <text evidence="1">The sequence shown here is derived from an EMBL/GenBank/DDBJ whole genome shotgun (WGS) entry which is preliminary data.</text>
</comment>